<proteinExistence type="predicted"/>
<protein>
    <recommendedName>
        <fullName evidence="4">DUF2273 domain-containing protein</fullName>
    </recommendedName>
</protein>
<keyword evidence="1" id="KW-1133">Transmembrane helix</keyword>
<evidence type="ECO:0000313" key="2">
    <source>
        <dbReference type="EMBL" id="MFC4753560.1"/>
    </source>
</evidence>
<dbReference type="EMBL" id="JBHSHP010000007">
    <property type="protein sequence ID" value="MFC4753560.1"/>
    <property type="molecule type" value="Genomic_DNA"/>
</dbReference>
<name>A0ABV9PKW6_9ACTN</name>
<evidence type="ECO:0000313" key="3">
    <source>
        <dbReference type="Proteomes" id="UP001595836"/>
    </source>
</evidence>
<keyword evidence="1" id="KW-0812">Transmembrane</keyword>
<keyword evidence="3" id="KW-1185">Reference proteome</keyword>
<keyword evidence="1" id="KW-0472">Membrane</keyword>
<reference evidence="3" key="1">
    <citation type="journal article" date="2019" name="Int. J. Syst. Evol. Microbiol.">
        <title>The Global Catalogue of Microorganisms (GCM) 10K type strain sequencing project: providing services to taxonomists for standard genome sequencing and annotation.</title>
        <authorList>
            <consortium name="The Broad Institute Genomics Platform"/>
            <consortium name="The Broad Institute Genome Sequencing Center for Infectious Disease"/>
            <person name="Wu L."/>
            <person name="Ma J."/>
        </authorList>
    </citation>
    <scope>NUCLEOTIDE SEQUENCE [LARGE SCALE GENOMIC DNA]</scope>
    <source>
        <strain evidence="3">JCM 11882</strain>
    </source>
</reference>
<evidence type="ECO:0008006" key="4">
    <source>
        <dbReference type="Google" id="ProtNLM"/>
    </source>
</evidence>
<feature type="transmembrane region" description="Helical" evidence="1">
    <location>
        <begin position="29"/>
        <end position="47"/>
    </location>
</feature>
<sequence length="60" mass="6356">MKITHLTLLVGLFLGAVAAFGSIGQFLVVLLFGAIGLAVGLAMDGRLEIKGVTDRWGDRR</sequence>
<accession>A0ABV9PKW6</accession>
<organism evidence="2 3">
    <name type="scientific">Dietzia aurantiaca</name>
    <dbReference type="NCBI Taxonomy" id="983873"/>
    <lineage>
        <taxon>Bacteria</taxon>
        <taxon>Bacillati</taxon>
        <taxon>Actinomycetota</taxon>
        <taxon>Actinomycetes</taxon>
        <taxon>Mycobacteriales</taxon>
        <taxon>Dietziaceae</taxon>
        <taxon>Dietzia</taxon>
    </lineage>
</organism>
<gene>
    <name evidence="2" type="ORF">ACFO7U_02040</name>
</gene>
<evidence type="ECO:0000256" key="1">
    <source>
        <dbReference type="SAM" id="Phobius"/>
    </source>
</evidence>
<dbReference type="RefSeq" id="WP_230931522.1">
    <property type="nucleotide sequence ID" value="NZ_BAABCD010000007.1"/>
</dbReference>
<dbReference type="Proteomes" id="UP001595836">
    <property type="component" value="Unassembled WGS sequence"/>
</dbReference>
<comment type="caution">
    <text evidence="2">The sequence shown here is derived from an EMBL/GenBank/DDBJ whole genome shotgun (WGS) entry which is preliminary data.</text>
</comment>